<keyword evidence="3" id="KW-1185">Reference proteome</keyword>
<dbReference type="InterPro" id="IPR018306">
    <property type="entry name" value="Phage_T5_Orf172_DNA-bd"/>
</dbReference>
<organism evidence="2 3">
    <name type="scientific">Phytophthora citrophthora</name>
    <dbReference type="NCBI Taxonomy" id="4793"/>
    <lineage>
        <taxon>Eukaryota</taxon>
        <taxon>Sar</taxon>
        <taxon>Stramenopiles</taxon>
        <taxon>Oomycota</taxon>
        <taxon>Peronosporomycetes</taxon>
        <taxon>Peronosporales</taxon>
        <taxon>Peronosporaceae</taxon>
        <taxon>Phytophthora</taxon>
    </lineage>
</organism>
<name>A0AAD9GWW0_9STRA</name>
<dbReference type="AlphaFoldDB" id="A0AAD9GWW0"/>
<evidence type="ECO:0000313" key="3">
    <source>
        <dbReference type="Proteomes" id="UP001259832"/>
    </source>
</evidence>
<dbReference type="EMBL" id="JASMQC010000004">
    <property type="protein sequence ID" value="KAK1946091.1"/>
    <property type="molecule type" value="Genomic_DNA"/>
</dbReference>
<protein>
    <recommendedName>
        <fullName evidence="1">Bacteriophage T5 Orf172 DNA-binding domain-containing protein</fullName>
    </recommendedName>
</protein>
<feature type="domain" description="Bacteriophage T5 Orf172 DNA-binding" evidence="1">
    <location>
        <begin position="63"/>
        <end position="157"/>
    </location>
</feature>
<reference evidence="2" key="1">
    <citation type="submission" date="2023-08" db="EMBL/GenBank/DDBJ databases">
        <title>Reference Genome Resource for the Citrus Pathogen Phytophthora citrophthora.</title>
        <authorList>
            <person name="Moller H."/>
            <person name="Coetzee B."/>
            <person name="Rose L.J."/>
            <person name="Van Niekerk J.M."/>
        </authorList>
    </citation>
    <scope>NUCLEOTIDE SEQUENCE</scope>
    <source>
        <strain evidence="2">STE-U-9442</strain>
    </source>
</reference>
<dbReference type="Proteomes" id="UP001259832">
    <property type="component" value="Unassembled WGS sequence"/>
</dbReference>
<gene>
    <name evidence="2" type="ORF">P3T76_003139</name>
</gene>
<dbReference type="Pfam" id="PF10544">
    <property type="entry name" value="T5orf172"/>
    <property type="match status" value="1"/>
</dbReference>
<comment type="caution">
    <text evidence="2">The sequence shown here is derived from an EMBL/GenBank/DDBJ whole genome shotgun (WGS) entry which is preliminary data.</text>
</comment>
<proteinExistence type="predicted"/>
<sequence length="217" mass="24327">MFPFVVLLISDWYKNLFGKLSADHENKEKKNKEKEKKEKEVKFNGTPVEGVLYETPRAKTAGVYVLNCGATEKYQGLSKGPFFVMKVGRSDDIPYRIVKHNSSRGDFAVGGAKFLFGLEMTIEDSKKAERLLLAKLTQLGFARPIVTQFPARTTETFVFNCDGSPSHGRHAPWRPIRLLAYSLVVDARSRASSLDSNTAEFYLPSSCPVTSTQNLNH</sequence>
<evidence type="ECO:0000259" key="1">
    <source>
        <dbReference type="Pfam" id="PF10544"/>
    </source>
</evidence>
<evidence type="ECO:0000313" key="2">
    <source>
        <dbReference type="EMBL" id="KAK1946091.1"/>
    </source>
</evidence>
<accession>A0AAD9GWW0</accession>